<dbReference type="Proteomes" id="UP001589613">
    <property type="component" value="Unassembled WGS sequence"/>
</dbReference>
<dbReference type="InterPro" id="IPR022062">
    <property type="entry name" value="DUF3618"/>
</dbReference>
<feature type="compositionally biased region" description="Basic and acidic residues" evidence="1">
    <location>
        <begin position="194"/>
        <end position="218"/>
    </location>
</feature>
<name>A0ABV5UZ75_9MICO</name>
<proteinExistence type="predicted"/>
<organism evidence="2 3">
    <name type="scientific">Ornithinimicrobium kibberense</name>
    <dbReference type="NCBI Taxonomy" id="282060"/>
    <lineage>
        <taxon>Bacteria</taxon>
        <taxon>Bacillati</taxon>
        <taxon>Actinomycetota</taxon>
        <taxon>Actinomycetes</taxon>
        <taxon>Micrococcales</taxon>
        <taxon>Ornithinimicrobiaceae</taxon>
        <taxon>Ornithinimicrobium</taxon>
    </lineage>
</organism>
<reference evidence="2 3" key="1">
    <citation type="submission" date="2024-09" db="EMBL/GenBank/DDBJ databases">
        <authorList>
            <person name="Sun Q."/>
            <person name="Mori K."/>
        </authorList>
    </citation>
    <scope>NUCLEOTIDE SEQUENCE [LARGE SCALE GENOMIC DNA]</scope>
    <source>
        <strain evidence="2 3">JCM 12763</strain>
    </source>
</reference>
<comment type="caution">
    <text evidence="2">The sequence shown here is derived from an EMBL/GenBank/DDBJ whole genome shotgun (WGS) entry which is preliminary data.</text>
</comment>
<dbReference type="RefSeq" id="WP_238330514.1">
    <property type="nucleotide sequence ID" value="NZ_JBHMAX010000005.1"/>
</dbReference>
<feature type="region of interest" description="Disordered" evidence="1">
    <location>
        <begin position="179"/>
        <end position="227"/>
    </location>
</feature>
<feature type="compositionally biased region" description="Basic and acidic residues" evidence="1">
    <location>
        <begin position="24"/>
        <end position="34"/>
    </location>
</feature>
<dbReference type="EMBL" id="JBHMAX010000005">
    <property type="protein sequence ID" value="MFB9730847.1"/>
    <property type="molecule type" value="Genomic_DNA"/>
</dbReference>
<accession>A0ABV5UZ75</accession>
<feature type="region of interest" description="Disordered" evidence="1">
    <location>
        <begin position="24"/>
        <end position="120"/>
    </location>
</feature>
<evidence type="ECO:0000256" key="1">
    <source>
        <dbReference type="SAM" id="MobiDB-lite"/>
    </source>
</evidence>
<gene>
    <name evidence="2" type="ORF">ACFFN0_02185</name>
</gene>
<dbReference type="Gene3D" id="1.20.120.20">
    <property type="entry name" value="Apolipoprotein"/>
    <property type="match status" value="1"/>
</dbReference>
<dbReference type="Pfam" id="PF12277">
    <property type="entry name" value="DUF3618"/>
    <property type="match status" value="1"/>
</dbReference>
<evidence type="ECO:0000313" key="3">
    <source>
        <dbReference type="Proteomes" id="UP001589613"/>
    </source>
</evidence>
<sequence>MSTYPTDPTPMSDDPEVLRRQIEQTRSDLSRDVDALGEAASPGNVARRQAEKVSETVTGAGRSLKEKVMGSDDPGSGPGMGQRASDAASDVGERVGEVAGSARDTVASAPTQARRKTRGNPMAAGLIALGAGWLLGSLLPGSEKERELAVTAKERVGDSGLVDEVRSVAQDVVEDVKPQAQEAADQVKQSASESVEHVKDEAGSAAEDVKVSAQESKKNVQGQSGQA</sequence>
<keyword evidence="3" id="KW-1185">Reference proteome</keyword>
<protein>
    <submittedName>
        <fullName evidence="2">DUF3618 domain-containing protein</fullName>
    </submittedName>
</protein>
<evidence type="ECO:0000313" key="2">
    <source>
        <dbReference type="EMBL" id="MFB9730847.1"/>
    </source>
</evidence>